<protein>
    <recommendedName>
        <fullName evidence="1">ApeI dehydratase-like domain-containing protein</fullName>
    </recommendedName>
</protein>
<reference evidence="2 3" key="1">
    <citation type="submission" date="2023-09" db="EMBL/GenBank/DDBJ databases">
        <title>Genome completion map analysis of the actinomycetes C11-1.</title>
        <authorList>
            <person name="Qin P."/>
            <person name="Guan P."/>
        </authorList>
    </citation>
    <scope>NUCLEOTIDE SEQUENCE [LARGE SCALE GENOMIC DNA]</scope>
    <source>
        <strain evidence="2 3">C11-1</strain>
    </source>
</reference>
<accession>A0ABY9VW20</accession>
<dbReference type="SUPFAM" id="SSF54637">
    <property type="entry name" value="Thioesterase/thiol ester dehydrase-isomerase"/>
    <property type="match status" value="1"/>
</dbReference>
<dbReference type="Gene3D" id="3.10.129.10">
    <property type="entry name" value="Hotdog Thioesterase"/>
    <property type="match status" value="1"/>
</dbReference>
<proteinExistence type="predicted"/>
<dbReference type="InterPro" id="IPR054545">
    <property type="entry name" value="ApeI-like"/>
</dbReference>
<feature type="domain" description="ApeI dehydratase-like" evidence="1">
    <location>
        <begin position="30"/>
        <end position="107"/>
    </location>
</feature>
<name>A0ABY9VW20_9ACTN</name>
<dbReference type="Proteomes" id="UP001303236">
    <property type="component" value="Chromosome"/>
</dbReference>
<evidence type="ECO:0000313" key="3">
    <source>
        <dbReference type="Proteomes" id="UP001303236"/>
    </source>
</evidence>
<keyword evidence="3" id="KW-1185">Reference proteome</keyword>
<gene>
    <name evidence="2" type="ORF">RI138_14795</name>
</gene>
<dbReference type="Pfam" id="PF22818">
    <property type="entry name" value="ApeI-like"/>
    <property type="match status" value="1"/>
</dbReference>
<evidence type="ECO:0000259" key="1">
    <source>
        <dbReference type="Pfam" id="PF22818"/>
    </source>
</evidence>
<organism evidence="2 3">
    <name type="scientific">Streptomyces durocortorensis</name>
    <dbReference type="NCBI Taxonomy" id="2811104"/>
    <lineage>
        <taxon>Bacteria</taxon>
        <taxon>Bacillati</taxon>
        <taxon>Actinomycetota</taxon>
        <taxon>Actinomycetes</taxon>
        <taxon>Kitasatosporales</taxon>
        <taxon>Streptomycetaceae</taxon>
        <taxon>Streptomyces</taxon>
    </lineage>
</organism>
<sequence length="133" mass="14207">MMLESALVLADVDVYPAPTAAAQEPQAAVVRGSVVVDPLDPALAGHYPGFPLVPGFSLVQYVHDLVAGSTAQPPEQPVVLEKARFLSPVRPGERIDIEARIDRDETGIRSTAAVSADDRPAAEIRIHYPKETS</sequence>
<evidence type="ECO:0000313" key="2">
    <source>
        <dbReference type="EMBL" id="WNF27993.1"/>
    </source>
</evidence>
<dbReference type="EMBL" id="CP134500">
    <property type="protein sequence ID" value="WNF27993.1"/>
    <property type="molecule type" value="Genomic_DNA"/>
</dbReference>
<dbReference type="InterPro" id="IPR029069">
    <property type="entry name" value="HotDog_dom_sf"/>
</dbReference>